<protein>
    <submittedName>
        <fullName evidence="1">Outer membrane efflux domain protein</fullName>
    </submittedName>
</protein>
<dbReference type="AlphaFoldDB" id="A0A0F3MNC1"/>
<evidence type="ECO:0000313" key="1">
    <source>
        <dbReference type="EMBL" id="KJV57235.1"/>
    </source>
</evidence>
<dbReference type="SUPFAM" id="SSF56954">
    <property type="entry name" value="Outer membrane efflux proteins (OEP)"/>
    <property type="match status" value="1"/>
</dbReference>
<gene>
    <name evidence="1" type="primary">tolC</name>
    <name evidence="1" type="ORF">OCHUTO_0105</name>
</gene>
<proteinExistence type="predicted"/>
<dbReference type="EMBL" id="LANP01000002">
    <property type="protein sequence ID" value="KJV57235.1"/>
    <property type="molecule type" value="Genomic_DNA"/>
</dbReference>
<name>A0A0F3MNC1_9RICK</name>
<dbReference type="STRING" id="1359168.OCHUTO_0105"/>
<comment type="caution">
    <text evidence="1">The sequence shown here is derived from an EMBL/GenBank/DDBJ whole genome shotgun (WGS) entry which is preliminary data.</text>
</comment>
<accession>A0A0F3MNC1</accession>
<dbReference type="GO" id="GO:0015562">
    <property type="term" value="F:efflux transmembrane transporter activity"/>
    <property type="evidence" value="ECO:0007669"/>
    <property type="project" value="InterPro"/>
</dbReference>
<dbReference type="Proteomes" id="UP000033616">
    <property type="component" value="Unassembled WGS sequence"/>
</dbReference>
<dbReference type="PATRIC" id="fig|1359168.3.peg.480"/>
<sequence length="130" mass="14799">MLISFKKTILAIYYLILLTYSFSCCAIDINTALSNAYQSSIKFKLLQDKFFQQANQHLKIYANFLPEAHTSISSGKRYHHNGNNNWSSSGNWLPNKHATNNLSNVELSISQNLFNGGQDLIRLKINKQEA</sequence>
<evidence type="ECO:0000313" key="2">
    <source>
        <dbReference type="Proteomes" id="UP000033616"/>
    </source>
</evidence>
<reference evidence="1 2" key="1">
    <citation type="submission" date="2015-02" db="EMBL/GenBank/DDBJ databases">
        <title>Genome Sequencing of Rickettsiales.</title>
        <authorList>
            <person name="Daugherty S.C."/>
            <person name="Su Q."/>
            <person name="Abolude K."/>
            <person name="Beier-Sexton M."/>
            <person name="Carlyon J.A."/>
            <person name="Carter R."/>
            <person name="Day N.P."/>
            <person name="Dumler S.J."/>
            <person name="Dyachenko V."/>
            <person name="Godinez A."/>
            <person name="Kurtti T.J."/>
            <person name="Lichay M."/>
            <person name="Mullins K.E."/>
            <person name="Ott S."/>
            <person name="Pappas-Brown V."/>
            <person name="Paris D.H."/>
            <person name="Patel P."/>
            <person name="Richards A.L."/>
            <person name="Sadzewicz L."/>
            <person name="Sears K."/>
            <person name="Seidman D."/>
            <person name="Sengamalay N."/>
            <person name="Stenos J."/>
            <person name="Tallon L.J."/>
            <person name="Vincent G."/>
            <person name="Fraser C.M."/>
            <person name="Munderloh U."/>
            <person name="Dunning-Hotopp J.C."/>
        </authorList>
    </citation>
    <scope>NUCLEOTIDE SEQUENCE [LARGE SCALE GENOMIC DNA]</scope>
    <source>
        <strain evidence="1 2">Fuller</strain>
    </source>
</reference>
<organism evidence="1 2">
    <name type="scientific">Orientia chuto str. Dubai</name>
    <dbReference type="NCBI Taxonomy" id="1359168"/>
    <lineage>
        <taxon>Bacteria</taxon>
        <taxon>Pseudomonadati</taxon>
        <taxon>Pseudomonadota</taxon>
        <taxon>Alphaproteobacteria</taxon>
        <taxon>Rickettsiales</taxon>
        <taxon>Rickettsiaceae</taxon>
        <taxon>Rickettsieae</taxon>
        <taxon>Orientia</taxon>
    </lineage>
</organism>
<keyword evidence="2" id="KW-1185">Reference proteome</keyword>